<dbReference type="Pfam" id="PF00728">
    <property type="entry name" value="Glyco_hydro_20"/>
    <property type="match status" value="1"/>
</dbReference>
<dbReference type="InterPro" id="IPR015883">
    <property type="entry name" value="Glyco_hydro_20_cat"/>
</dbReference>
<evidence type="ECO:0000313" key="7">
    <source>
        <dbReference type="EMBL" id="OXE30186.1"/>
    </source>
</evidence>
<dbReference type="EC" id="3.2.1.52" evidence="3"/>
<dbReference type="InterPro" id="IPR025705">
    <property type="entry name" value="Beta_hexosaminidase_sua/sub"/>
</dbReference>
<dbReference type="Gene3D" id="3.20.20.80">
    <property type="entry name" value="Glycosidases"/>
    <property type="match status" value="1"/>
</dbReference>
<feature type="domain" description="Glycoside hydrolase family 20 catalytic" evidence="6">
    <location>
        <begin position="1"/>
        <end position="82"/>
    </location>
</feature>
<dbReference type="GO" id="GO:0004563">
    <property type="term" value="F:beta-N-acetylhexosaminidase activity"/>
    <property type="evidence" value="ECO:0007669"/>
    <property type="project" value="UniProtKB-EC"/>
</dbReference>
<evidence type="ECO:0000256" key="4">
    <source>
        <dbReference type="ARBA" id="ARBA00022801"/>
    </source>
</evidence>
<keyword evidence="4" id="KW-0378">Hydrolase</keyword>
<evidence type="ECO:0000256" key="5">
    <source>
        <dbReference type="ARBA" id="ARBA00030512"/>
    </source>
</evidence>
<evidence type="ECO:0000313" key="8">
    <source>
        <dbReference type="Proteomes" id="UP000214596"/>
    </source>
</evidence>
<dbReference type="GO" id="GO:0005975">
    <property type="term" value="P:carbohydrate metabolic process"/>
    <property type="evidence" value="ECO:0007669"/>
    <property type="project" value="InterPro"/>
</dbReference>
<accession>A0A227J509</accession>
<gene>
    <name evidence="7" type="ORF">CA163_24670</name>
</gene>
<reference evidence="7 8" key="1">
    <citation type="journal article" date="2017" name="Appl. Environ. Microbiol.">
        <title>Parallel evolution of two clades of a major Atlantic endemic Vibrio parahaemolyticus pathogen lineage by independent acquisition of related pathogenicity islands.</title>
        <authorList>
            <person name="Xu F."/>
            <person name="Gonzalez-Escalona N."/>
            <person name="Drees K.P."/>
            <person name="Sebra R.P."/>
            <person name="Cooper V.S."/>
            <person name="Jones S.H."/>
            <person name="Whistler C.A."/>
        </authorList>
    </citation>
    <scope>NUCLEOTIDE SEQUENCE [LARGE SCALE GENOMIC DNA]</scope>
    <source>
        <strain evidence="7 8">MAVP-3</strain>
    </source>
</reference>
<dbReference type="AlphaFoldDB" id="A0A227J509"/>
<evidence type="ECO:0000259" key="6">
    <source>
        <dbReference type="Pfam" id="PF00728"/>
    </source>
</evidence>
<dbReference type="GO" id="GO:0016020">
    <property type="term" value="C:membrane"/>
    <property type="evidence" value="ECO:0007669"/>
    <property type="project" value="TreeGrafter"/>
</dbReference>
<feature type="non-terminal residue" evidence="7">
    <location>
        <position position="1"/>
    </location>
</feature>
<name>A0A227J509_VIBPH</name>
<dbReference type="Proteomes" id="UP000214596">
    <property type="component" value="Unassembled WGS sequence"/>
</dbReference>
<organism evidence="7 8">
    <name type="scientific">Vibrio parahaemolyticus</name>
    <dbReference type="NCBI Taxonomy" id="670"/>
    <lineage>
        <taxon>Bacteria</taxon>
        <taxon>Pseudomonadati</taxon>
        <taxon>Pseudomonadota</taxon>
        <taxon>Gammaproteobacteria</taxon>
        <taxon>Vibrionales</taxon>
        <taxon>Vibrionaceae</taxon>
        <taxon>Vibrio</taxon>
    </lineage>
</organism>
<protein>
    <recommendedName>
        <fullName evidence="3">beta-N-acetylhexosaminidase</fullName>
        <ecNumber evidence="3">3.2.1.52</ecNumber>
    </recommendedName>
    <alternativeName>
        <fullName evidence="5">Beta-N-acetylhexosaminidase</fullName>
    </alternativeName>
</protein>
<proteinExistence type="inferred from homology"/>
<dbReference type="InterPro" id="IPR017853">
    <property type="entry name" value="GH"/>
</dbReference>
<dbReference type="PANTHER" id="PTHR22600">
    <property type="entry name" value="BETA-HEXOSAMINIDASE"/>
    <property type="match status" value="1"/>
</dbReference>
<comment type="caution">
    <text evidence="7">The sequence shown here is derived from an EMBL/GenBank/DDBJ whole genome shotgun (WGS) entry which is preliminary data.</text>
</comment>
<dbReference type="SUPFAM" id="SSF51445">
    <property type="entry name" value="(Trans)glycosidases"/>
    <property type="match status" value="1"/>
</dbReference>
<comment type="catalytic activity">
    <reaction evidence="1">
        <text>Hydrolysis of terminal non-reducing N-acetyl-D-hexosamine residues in N-acetyl-beta-D-hexosaminides.</text>
        <dbReference type="EC" id="3.2.1.52"/>
    </reaction>
</comment>
<sequence length="114" mass="13528">TYLDMTQDYAPEEPGVDWANPLPLEKTYNYEPLAEVPADDPIRKRIWGIQTALWCEIINNQSRMDYMVFPRLTAMAEACWTDKQHRDWTDYLSRLKGHLPLLDLQGVNYRKPWK</sequence>
<evidence type="ECO:0000256" key="1">
    <source>
        <dbReference type="ARBA" id="ARBA00001231"/>
    </source>
</evidence>
<comment type="similarity">
    <text evidence="2">Belongs to the glycosyl hydrolase 20 family.</text>
</comment>
<dbReference type="GO" id="GO:0030203">
    <property type="term" value="P:glycosaminoglycan metabolic process"/>
    <property type="evidence" value="ECO:0007669"/>
    <property type="project" value="TreeGrafter"/>
</dbReference>
<evidence type="ECO:0000256" key="2">
    <source>
        <dbReference type="ARBA" id="ARBA00006285"/>
    </source>
</evidence>
<dbReference type="PANTHER" id="PTHR22600:SF57">
    <property type="entry name" value="BETA-N-ACETYLHEXOSAMINIDASE"/>
    <property type="match status" value="1"/>
</dbReference>
<dbReference type="EMBL" id="NIXT01002466">
    <property type="protein sequence ID" value="OXE30186.1"/>
    <property type="molecule type" value="Genomic_DNA"/>
</dbReference>
<evidence type="ECO:0000256" key="3">
    <source>
        <dbReference type="ARBA" id="ARBA00012663"/>
    </source>
</evidence>